<organism evidence="9 10">
    <name type="scientific">Burkholderia latens</name>
    <dbReference type="NCBI Taxonomy" id="488446"/>
    <lineage>
        <taxon>Bacteria</taxon>
        <taxon>Pseudomonadati</taxon>
        <taxon>Pseudomonadota</taxon>
        <taxon>Betaproteobacteria</taxon>
        <taxon>Burkholderiales</taxon>
        <taxon>Burkholderiaceae</taxon>
        <taxon>Burkholderia</taxon>
        <taxon>Burkholderia cepacia complex</taxon>
    </lineage>
</organism>
<dbReference type="SUPFAM" id="SSF109998">
    <property type="entry name" value="Triger factor/SurA peptide-binding domain-like"/>
    <property type="match status" value="1"/>
</dbReference>
<accession>A0A6H9SVN1</accession>
<reference evidence="9 10" key="1">
    <citation type="submission" date="2019-09" db="EMBL/GenBank/DDBJ databases">
        <title>Draft genome sequences of 48 bacterial type strains from the CCUG.</title>
        <authorList>
            <person name="Tunovic T."/>
            <person name="Pineiro-Iglesias B."/>
            <person name="Unosson C."/>
            <person name="Inganas E."/>
            <person name="Ohlen M."/>
            <person name="Cardew S."/>
            <person name="Jensie-Markopoulos S."/>
            <person name="Salva-Serra F."/>
            <person name="Jaen-Luchoro D."/>
            <person name="Karlsson R."/>
            <person name="Svensson-Stadler L."/>
            <person name="Chun J."/>
            <person name="Moore E."/>
        </authorList>
    </citation>
    <scope>NUCLEOTIDE SEQUENCE [LARGE SCALE GENOMIC DNA]</scope>
    <source>
        <strain evidence="9 10">CCUG 54555</strain>
    </source>
</reference>
<evidence type="ECO:0000256" key="1">
    <source>
        <dbReference type="ARBA" id="ARBA00000971"/>
    </source>
</evidence>
<evidence type="ECO:0000256" key="2">
    <source>
        <dbReference type="ARBA" id="ARBA00007656"/>
    </source>
</evidence>
<dbReference type="OrthoDB" id="8929268at2"/>
<dbReference type="Gene3D" id="1.10.8.1040">
    <property type="match status" value="1"/>
</dbReference>
<evidence type="ECO:0000256" key="6">
    <source>
        <dbReference type="ARBA" id="ARBA00023235"/>
    </source>
</evidence>
<feature type="domain" description="PpiC" evidence="8">
    <location>
        <begin position="189"/>
        <end position="288"/>
    </location>
</feature>
<sequence length="333" mass="35985">MTTCSPACSMVYEAKSERRPKTRRKSVVQSMDMKMSEHMKSIHASRSSAAIAAAVMTSFLFAGCAHAPAADPAQQLVRPAPTSVPGAVATVNGVAIMRTEVDDLLRTSAQPDSLAQRETIVRGLIARELIRQAAESEKLGDASEVRAAEGKARVDIENRLYVSRHLQPTVVTDEEVRQRYDAVVASLGPVSYKPRVIVLPDEQAAQRALARLARHESFDKVAATASVAPNKAEGGALQWMSLKTPVTDGQTQGLPIEVARALVKLRPGQYTRTAVPVGSNRVLVKLDATRPTTVPPYAQVQDSLRKSMQAKRQDDAFGALVDSLAQKAVITRQ</sequence>
<dbReference type="InterPro" id="IPR046357">
    <property type="entry name" value="PPIase_dom_sf"/>
</dbReference>
<dbReference type="PROSITE" id="PS50198">
    <property type="entry name" value="PPIC_PPIASE_2"/>
    <property type="match status" value="1"/>
</dbReference>
<name>A0A6H9SVN1_9BURK</name>
<comment type="caution">
    <text evidence="9">The sequence shown here is derived from an EMBL/GenBank/DDBJ whole genome shotgun (WGS) entry which is preliminary data.</text>
</comment>
<dbReference type="SUPFAM" id="SSF54534">
    <property type="entry name" value="FKBP-like"/>
    <property type="match status" value="1"/>
</dbReference>
<dbReference type="EMBL" id="VZOJ01000001">
    <property type="protein sequence ID" value="KAB0644808.1"/>
    <property type="molecule type" value="Genomic_DNA"/>
</dbReference>
<keyword evidence="6 7" id="KW-0413">Isomerase</keyword>
<evidence type="ECO:0000256" key="3">
    <source>
        <dbReference type="ARBA" id="ARBA00013194"/>
    </source>
</evidence>
<gene>
    <name evidence="9" type="ORF">F7R21_00370</name>
</gene>
<dbReference type="Proteomes" id="UP000430232">
    <property type="component" value="Unassembled WGS sequence"/>
</dbReference>
<dbReference type="EC" id="5.2.1.8" evidence="3"/>
<proteinExistence type="inferred from homology"/>
<protein>
    <recommendedName>
        <fullName evidence="3">peptidylprolyl isomerase</fullName>
        <ecNumber evidence="3">5.2.1.8</ecNumber>
    </recommendedName>
</protein>
<comment type="catalytic activity">
    <reaction evidence="1">
        <text>[protein]-peptidylproline (omega=180) = [protein]-peptidylproline (omega=0)</text>
        <dbReference type="Rhea" id="RHEA:16237"/>
        <dbReference type="Rhea" id="RHEA-COMP:10747"/>
        <dbReference type="Rhea" id="RHEA-COMP:10748"/>
        <dbReference type="ChEBI" id="CHEBI:83833"/>
        <dbReference type="ChEBI" id="CHEBI:83834"/>
        <dbReference type="EC" id="5.2.1.8"/>
    </reaction>
</comment>
<evidence type="ECO:0000313" key="9">
    <source>
        <dbReference type="EMBL" id="KAB0644808.1"/>
    </source>
</evidence>
<dbReference type="PANTHER" id="PTHR47245:SF1">
    <property type="entry name" value="FOLDASE PROTEIN PRSA"/>
    <property type="match status" value="1"/>
</dbReference>
<evidence type="ECO:0000313" key="10">
    <source>
        <dbReference type="Proteomes" id="UP000430232"/>
    </source>
</evidence>
<dbReference type="Pfam" id="PF13145">
    <property type="entry name" value="Rotamase_2"/>
    <property type="match status" value="1"/>
</dbReference>
<dbReference type="InterPro" id="IPR050245">
    <property type="entry name" value="PrsA_foldase"/>
</dbReference>
<dbReference type="InterPro" id="IPR000297">
    <property type="entry name" value="PPIase_PpiC"/>
</dbReference>
<comment type="similarity">
    <text evidence="2">Belongs to the PpiC/parvulin rotamase family.</text>
</comment>
<evidence type="ECO:0000259" key="8">
    <source>
        <dbReference type="PROSITE" id="PS50198"/>
    </source>
</evidence>
<keyword evidence="4" id="KW-0732">Signal</keyword>
<evidence type="ECO:0000256" key="5">
    <source>
        <dbReference type="ARBA" id="ARBA00023110"/>
    </source>
</evidence>
<keyword evidence="10" id="KW-1185">Reference proteome</keyword>
<dbReference type="Gene3D" id="3.10.50.40">
    <property type="match status" value="1"/>
</dbReference>
<dbReference type="InterPro" id="IPR027304">
    <property type="entry name" value="Trigger_fact/SurA_dom_sf"/>
</dbReference>
<keyword evidence="5 7" id="KW-0697">Rotamase</keyword>
<dbReference type="PANTHER" id="PTHR47245">
    <property type="entry name" value="PEPTIDYLPROLYL ISOMERASE"/>
    <property type="match status" value="1"/>
</dbReference>
<dbReference type="GO" id="GO:0003755">
    <property type="term" value="F:peptidyl-prolyl cis-trans isomerase activity"/>
    <property type="evidence" value="ECO:0007669"/>
    <property type="project" value="UniProtKB-KW"/>
</dbReference>
<evidence type="ECO:0000256" key="7">
    <source>
        <dbReference type="PROSITE-ProRule" id="PRU00278"/>
    </source>
</evidence>
<dbReference type="AlphaFoldDB" id="A0A6H9SVN1"/>
<evidence type="ECO:0000256" key="4">
    <source>
        <dbReference type="ARBA" id="ARBA00022729"/>
    </source>
</evidence>